<proteinExistence type="predicted"/>
<keyword evidence="4" id="KW-1185">Reference proteome</keyword>
<dbReference type="AlphaFoldDB" id="A0A7U3YJV2"/>
<sequence length="348" mass="41020">MFGLYRTTLAVMVMVHHLFLGFLPLGTYPVFGFYIISGYLMTLIMHETYGYTSSGRFSFAINRILRLYPQYLAAALISIILILILGPEFVKKFHGSMFMPSSTKEALFNFLILFHPTIEGSMNPRLVPPTWALTIEIFFYILICIGISKNIYRIYTWIFVSIIYVFYSFIVGWPWQTRYFTIAAASLPFSIGSAIYFISKNTFFTQIYYSIKIQPIFLFLLMLLNVSFWSYIKRNYTGYWIETGFYLNLIICSLIVYSLSIGEKIFNINKYIDKIIGNYSYPIYILHWQCGLIVSFLMLQQSNFNKYRQEGLFIFILSVIFVLFFSFLFIRYIDEPIQHIRIKIKKQI</sequence>
<feature type="transmembrane region" description="Helical" evidence="1">
    <location>
        <begin position="281"/>
        <end position="299"/>
    </location>
</feature>
<gene>
    <name evidence="3" type="ordered locus">Despr_0548</name>
</gene>
<feature type="transmembrane region" description="Helical" evidence="1">
    <location>
        <begin position="211"/>
        <end position="232"/>
    </location>
</feature>
<dbReference type="InterPro" id="IPR002656">
    <property type="entry name" value="Acyl_transf_3_dom"/>
</dbReference>
<dbReference type="Pfam" id="PF01757">
    <property type="entry name" value="Acyl_transf_3"/>
    <property type="match status" value="1"/>
</dbReference>
<feature type="transmembrane region" description="Helical" evidence="1">
    <location>
        <begin position="71"/>
        <end position="90"/>
    </location>
</feature>
<organism evidence="3 4">
    <name type="scientific">Desulfobulbus propionicus (strain ATCC 33891 / DSM 2032 / VKM B-1956 / 1pr3)</name>
    <dbReference type="NCBI Taxonomy" id="577650"/>
    <lineage>
        <taxon>Bacteria</taxon>
        <taxon>Pseudomonadati</taxon>
        <taxon>Thermodesulfobacteriota</taxon>
        <taxon>Desulfobulbia</taxon>
        <taxon>Desulfobulbales</taxon>
        <taxon>Desulfobulbaceae</taxon>
        <taxon>Desulfobulbus</taxon>
    </lineage>
</organism>
<feature type="transmembrane region" description="Helical" evidence="1">
    <location>
        <begin position="311"/>
        <end position="333"/>
    </location>
</feature>
<protein>
    <submittedName>
        <fullName evidence="3">Acyltransferase 3</fullName>
    </submittedName>
</protein>
<feature type="transmembrane region" description="Helical" evidence="1">
    <location>
        <begin position="130"/>
        <end position="147"/>
    </location>
</feature>
<evidence type="ECO:0000256" key="1">
    <source>
        <dbReference type="SAM" id="Phobius"/>
    </source>
</evidence>
<keyword evidence="1" id="KW-0472">Membrane</keyword>
<keyword evidence="3" id="KW-0012">Acyltransferase</keyword>
<dbReference type="GO" id="GO:0016747">
    <property type="term" value="F:acyltransferase activity, transferring groups other than amino-acyl groups"/>
    <property type="evidence" value="ECO:0007669"/>
    <property type="project" value="InterPro"/>
</dbReference>
<evidence type="ECO:0000313" key="3">
    <source>
        <dbReference type="EMBL" id="ADW16724.1"/>
    </source>
</evidence>
<feature type="transmembrane region" description="Helical" evidence="1">
    <location>
        <begin position="31"/>
        <end position="50"/>
    </location>
</feature>
<dbReference type="GO" id="GO:0016020">
    <property type="term" value="C:membrane"/>
    <property type="evidence" value="ECO:0007669"/>
    <property type="project" value="TreeGrafter"/>
</dbReference>
<dbReference type="KEGG" id="dpr:Despr_0548"/>
<accession>A0A7U3YJV2</accession>
<dbReference type="InterPro" id="IPR050879">
    <property type="entry name" value="Acyltransferase_3"/>
</dbReference>
<keyword evidence="3" id="KW-0808">Transferase</keyword>
<feature type="transmembrane region" description="Helical" evidence="1">
    <location>
        <begin position="238"/>
        <end position="260"/>
    </location>
</feature>
<name>A0A7U3YJV2_DESPD</name>
<dbReference type="PANTHER" id="PTHR23028:SF53">
    <property type="entry name" value="ACYL_TRANSF_3 DOMAIN-CONTAINING PROTEIN"/>
    <property type="match status" value="1"/>
</dbReference>
<keyword evidence="1" id="KW-0812">Transmembrane</keyword>
<reference evidence="3 4" key="1">
    <citation type="journal article" date="2011" name="Stand. Genomic Sci.">
        <title>Complete genome sequence of Desulfobulbus propionicus type strain (1pr3).</title>
        <authorList>
            <person name="Pagani I."/>
            <person name="Lapidus A."/>
            <person name="Nolan M."/>
            <person name="Lucas S."/>
            <person name="Hammon N."/>
            <person name="Deshpande S."/>
            <person name="Cheng J.F."/>
            <person name="Chertkov O."/>
            <person name="Davenport K."/>
            <person name="Tapia R."/>
            <person name="Han C."/>
            <person name="Goodwin L."/>
            <person name="Pitluck S."/>
            <person name="Liolios K."/>
            <person name="Mavromatis K."/>
            <person name="Ivanova N."/>
            <person name="Mikhailova N."/>
            <person name="Pati A."/>
            <person name="Chen A."/>
            <person name="Palaniappan K."/>
            <person name="Land M."/>
            <person name="Hauser L."/>
            <person name="Chang Y.J."/>
            <person name="Jeffries C.D."/>
            <person name="Detter J.C."/>
            <person name="Brambilla E."/>
            <person name="Kannan K.P."/>
            <person name="Djao O.D."/>
            <person name="Rohde M."/>
            <person name="Pukall R."/>
            <person name="Spring S."/>
            <person name="Goker M."/>
            <person name="Sikorski J."/>
            <person name="Woyke T."/>
            <person name="Bristow J."/>
            <person name="Eisen J.A."/>
            <person name="Markowitz V."/>
            <person name="Hugenholtz P."/>
            <person name="Kyrpides N.C."/>
            <person name="Klenk H.P."/>
        </authorList>
    </citation>
    <scope>NUCLEOTIDE SEQUENCE [LARGE SCALE GENOMIC DNA]</scope>
    <source>
        <strain evidence="4">ATCC 33891 / DSM 2032 / 1pr3</strain>
    </source>
</reference>
<dbReference type="Proteomes" id="UP000006365">
    <property type="component" value="Chromosome"/>
</dbReference>
<keyword evidence="1" id="KW-1133">Transmembrane helix</keyword>
<dbReference type="PANTHER" id="PTHR23028">
    <property type="entry name" value="ACETYLTRANSFERASE"/>
    <property type="match status" value="1"/>
</dbReference>
<feature type="transmembrane region" description="Helical" evidence="1">
    <location>
        <begin position="179"/>
        <end position="199"/>
    </location>
</feature>
<dbReference type="GO" id="GO:0000271">
    <property type="term" value="P:polysaccharide biosynthetic process"/>
    <property type="evidence" value="ECO:0007669"/>
    <property type="project" value="TreeGrafter"/>
</dbReference>
<evidence type="ECO:0000313" key="4">
    <source>
        <dbReference type="Proteomes" id="UP000006365"/>
    </source>
</evidence>
<feature type="transmembrane region" description="Helical" evidence="1">
    <location>
        <begin position="154"/>
        <end position="173"/>
    </location>
</feature>
<feature type="domain" description="Acyltransferase 3" evidence="2">
    <location>
        <begin position="6"/>
        <end position="330"/>
    </location>
</feature>
<evidence type="ECO:0000259" key="2">
    <source>
        <dbReference type="Pfam" id="PF01757"/>
    </source>
</evidence>
<dbReference type="EMBL" id="CP002364">
    <property type="protein sequence ID" value="ADW16724.1"/>
    <property type="molecule type" value="Genomic_DNA"/>
</dbReference>